<comment type="caution">
    <text evidence="2">The sequence shown here is derived from an EMBL/GenBank/DDBJ whole genome shotgun (WGS) entry which is preliminary data.</text>
</comment>
<dbReference type="Proteomes" id="UP001221757">
    <property type="component" value="Unassembled WGS sequence"/>
</dbReference>
<keyword evidence="3" id="KW-1185">Reference proteome</keyword>
<organism evidence="2 3">
    <name type="scientific">Mycena rosella</name>
    <name type="common">Pink bonnet</name>
    <name type="synonym">Agaricus rosellus</name>
    <dbReference type="NCBI Taxonomy" id="1033263"/>
    <lineage>
        <taxon>Eukaryota</taxon>
        <taxon>Fungi</taxon>
        <taxon>Dikarya</taxon>
        <taxon>Basidiomycota</taxon>
        <taxon>Agaricomycotina</taxon>
        <taxon>Agaricomycetes</taxon>
        <taxon>Agaricomycetidae</taxon>
        <taxon>Agaricales</taxon>
        <taxon>Marasmiineae</taxon>
        <taxon>Mycenaceae</taxon>
        <taxon>Mycena</taxon>
    </lineage>
</organism>
<feature type="region of interest" description="Disordered" evidence="1">
    <location>
        <begin position="331"/>
        <end position="377"/>
    </location>
</feature>
<reference evidence="2" key="1">
    <citation type="submission" date="2023-03" db="EMBL/GenBank/DDBJ databases">
        <title>Massive genome expansion in bonnet fungi (Mycena s.s.) driven by repeated elements and novel gene families across ecological guilds.</title>
        <authorList>
            <consortium name="Lawrence Berkeley National Laboratory"/>
            <person name="Harder C.B."/>
            <person name="Miyauchi S."/>
            <person name="Viragh M."/>
            <person name="Kuo A."/>
            <person name="Thoen E."/>
            <person name="Andreopoulos B."/>
            <person name="Lu D."/>
            <person name="Skrede I."/>
            <person name="Drula E."/>
            <person name="Henrissat B."/>
            <person name="Morin E."/>
            <person name="Kohler A."/>
            <person name="Barry K."/>
            <person name="LaButti K."/>
            <person name="Morin E."/>
            <person name="Salamov A."/>
            <person name="Lipzen A."/>
            <person name="Mereny Z."/>
            <person name="Hegedus B."/>
            <person name="Baldrian P."/>
            <person name="Stursova M."/>
            <person name="Weitz H."/>
            <person name="Taylor A."/>
            <person name="Grigoriev I.V."/>
            <person name="Nagy L.G."/>
            <person name="Martin F."/>
            <person name="Kauserud H."/>
        </authorList>
    </citation>
    <scope>NUCLEOTIDE SEQUENCE</scope>
    <source>
        <strain evidence="2">CBHHK067</strain>
    </source>
</reference>
<name>A0AAD7DQL9_MYCRO</name>
<dbReference type="EMBL" id="JARKIE010000036">
    <property type="protein sequence ID" value="KAJ7695945.1"/>
    <property type="molecule type" value="Genomic_DNA"/>
</dbReference>
<accession>A0AAD7DQL9</accession>
<evidence type="ECO:0000313" key="3">
    <source>
        <dbReference type="Proteomes" id="UP001221757"/>
    </source>
</evidence>
<evidence type="ECO:0000313" key="2">
    <source>
        <dbReference type="EMBL" id="KAJ7695945.1"/>
    </source>
</evidence>
<sequence length="411" mass="46135">MNQRSAEILQLNFPAPRPTQHSSSFISHIDGTRRPQIRFASDSPRPVALCQTAMTRRTEVFPNGGVSELVRPTATSRNAISAPLLPPRASVLGVRVSTMRRRRIRNTCFGANPANPKRAVPHKCTALVSRTPPPRHVSLWPVTHTHRRATWLARDASTPVFPALQCPLSGPSEICARSSAAVIDSYRVYRLRRAFLAGILRRQATIPFANRKWLVTVVTPAASPSRPPLLVGANLSHPSIKHAYYCQRREPHWQFELRGGVMSGPMQPIGTTGRADWDNTLTRADWDKRARSENAHMRRIELRGLNHAGSLLFHVEKDNEKEHVRRAGVHTARGPGSQNENHMRVARRASGAPPRIRPGRRANDQTHAAPFTPTRPDPPTFFQGWGARTPVFPPWFFHRGPVLRQAIEDRR</sequence>
<proteinExistence type="predicted"/>
<evidence type="ECO:0000256" key="1">
    <source>
        <dbReference type="SAM" id="MobiDB-lite"/>
    </source>
</evidence>
<dbReference type="AlphaFoldDB" id="A0AAD7DQL9"/>
<gene>
    <name evidence="2" type="ORF">B0H17DRAFT_1178044</name>
</gene>
<protein>
    <submittedName>
        <fullName evidence="2">Uncharacterized protein</fullName>
    </submittedName>
</protein>